<feature type="region of interest" description="Disordered" evidence="1">
    <location>
        <begin position="1"/>
        <end position="32"/>
    </location>
</feature>
<evidence type="ECO:0000256" key="1">
    <source>
        <dbReference type="SAM" id="MobiDB-lite"/>
    </source>
</evidence>
<dbReference type="Proteomes" id="UP000184499">
    <property type="component" value="Unassembled WGS sequence"/>
</dbReference>
<accession>A0A1L9U7S9</accession>
<dbReference type="PANTHER" id="PTHR42080:SF3">
    <property type="entry name" value="SRR1-LIKE DOMAIN-CONTAINING PROTEIN"/>
    <property type="match status" value="1"/>
</dbReference>
<organism evidence="3 4">
    <name type="scientific">Aspergillus brasiliensis (strain CBS 101740 / IMI 381727 / IBT 21946)</name>
    <dbReference type="NCBI Taxonomy" id="767769"/>
    <lineage>
        <taxon>Eukaryota</taxon>
        <taxon>Fungi</taxon>
        <taxon>Dikarya</taxon>
        <taxon>Ascomycota</taxon>
        <taxon>Pezizomycotina</taxon>
        <taxon>Eurotiomycetes</taxon>
        <taxon>Eurotiomycetidae</taxon>
        <taxon>Eurotiales</taxon>
        <taxon>Aspergillaceae</taxon>
        <taxon>Aspergillus</taxon>
        <taxon>Aspergillus subgen. Circumdati</taxon>
    </lineage>
</organism>
<evidence type="ECO:0000259" key="2">
    <source>
        <dbReference type="Pfam" id="PF07985"/>
    </source>
</evidence>
<reference evidence="4" key="1">
    <citation type="journal article" date="2017" name="Genome Biol.">
        <title>Comparative genomics reveals high biological diversity and specific adaptations in the industrially and medically important fungal genus Aspergillus.</title>
        <authorList>
            <person name="de Vries R.P."/>
            <person name="Riley R."/>
            <person name="Wiebenga A."/>
            <person name="Aguilar-Osorio G."/>
            <person name="Amillis S."/>
            <person name="Uchima C.A."/>
            <person name="Anderluh G."/>
            <person name="Asadollahi M."/>
            <person name="Askin M."/>
            <person name="Barry K."/>
            <person name="Battaglia E."/>
            <person name="Bayram O."/>
            <person name="Benocci T."/>
            <person name="Braus-Stromeyer S.A."/>
            <person name="Caldana C."/>
            <person name="Canovas D."/>
            <person name="Cerqueira G.C."/>
            <person name="Chen F."/>
            <person name="Chen W."/>
            <person name="Choi C."/>
            <person name="Clum A."/>
            <person name="Dos Santos R.A."/>
            <person name="Damasio A.R."/>
            <person name="Diallinas G."/>
            <person name="Emri T."/>
            <person name="Fekete E."/>
            <person name="Flipphi M."/>
            <person name="Freyberg S."/>
            <person name="Gallo A."/>
            <person name="Gournas C."/>
            <person name="Habgood R."/>
            <person name="Hainaut M."/>
            <person name="Harispe M.L."/>
            <person name="Henrissat B."/>
            <person name="Hilden K.S."/>
            <person name="Hope R."/>
            <person name="Hossain A."/>
            <person name="Karabika E."/>
            <person name="Karaffa L."/>
            <person name="Karanyi Z."/>
            <person name="Krasevec N."/>
            <person name="Kuo A."/>
            <person name="Kusch H."/>
            <person name="LaButti K."/>
            <person name="Lagendijk E.L."/>
            <person name="Lapidus A."/>
            <person name="Levasseur A."/>
            <person name="Lindquist E."/>
            <person name="Lipzen A."/>
            <person name="Logrieco A.F."/>
            <person name="MacCabe A."/>
            <person name="Maekelae M.R."/>
            <person name="Malavazi I."/>
            <person name="Melin P."/>
            <person name="Meyer V."/>
            <person name="Mielnichuk N."/>
            <person name="Miskei M."/>
            <person name="Molnar A.P."/>
            <person name="Mule G."/>
            <person name="Ngan C.Y."/>
            <person name="Orejas M."/>
            <person name="Orosz E."/>
            <person name="Ouedraogo J.P."/>
            <person name="Overkamp K.M."/>
            <person name="Park H.-S."/>
            <person name="Perrone G."/>
            <person name="Piumi F."/>
            <person name="Punt P.J."/>
            <person name="Ram A.F."/>
            <person name="Ramon A."/>
            <person name="Rauscher S."/>
            <person name="Record E."/>
            <person name="Riano-Pachon D.M."/>
            <person name="Robert V."/>
            <person name="Roehrig J."/>
            <person name="Ruller R."/>
            <person name="Salamov A."/>
            <person name="Salih N.S."/>
            <person name="Samson R.A."/>
            <person name="Sandor E."/>
            <person name="Sanguinetti M."/>
            <person name="Schuetze T."/>
            <person name="Sepcic K."/>
            <person name="Shelest E."/>
            <person name="Sherlock G."/>
            <person name="Sophianopoulou V."/>
            <person name="Squina F.M."/>
            <person name="Sun H."/>
            <person name="Susca A."/>
            <person name="Todd R.B."/>
            <person name="Tsang A."/>
            <person name="Unkles S.E."/>
            <person name="van de Wiele N."/>
            <person name="van Rossen-Uffink D."/>
            <person name="Oliveira J.V."/>
            <person name="Vesth T.C."/>
            <person name="Visser J."/>
            <person name="Yu J.-H."/>
            <person name="Zhou M."/>
            <person name="Andersen M.R."/>
            <person name="Archer D.B."/>
            <person name="Baker S.E."/>
            <person name="Benoit I."/>
            <person name="Brakhage A.A."/>
            <person name="Braus G.H."/>
            <person name="Fischer R."/>
            <person name="Frisvad J.C."/>
            <person name="Goldman G.H."/>
            <person name="Houbraken J."/>
            <person name="Oakley B."/>
            <person name="Pocsi I."/>
            <person name="Scazzocchio C."/>
            <person name="Seiboth B."/>
            <person name="vanKuyk P.A."/>
            <person name="Wortman J."/>
            <person name="Dyer P.S."/>
            <person name="Grigoriev I.V."/>
        </authorList>
    </citation>
    <scope>NUCLEOTIDE SEQUENCE [LARGE SCALE GENOMIC DNA]</scope>
    <source>
        <strain evidence="4">CBS 101740 / IMI 381727 / IBT 21946</strain>
    </source>
</reference>
<keyword evidence="4" id="KW-1185">Reference proteome</keyword>
<dbReference type="Pfam" id="PF07985">
    <property type="entry name" value="SRR1"/>
    <property type="match status" value="1"/>
</dbReference>
<dbReference type="OrthoDB" id="5230585at2759"/>
<dbReference type="EMBL" id="KV878693">
    <property type="protein sequence ID" value="OJJ67740.1"/>
    <property type="molecule type" value="Genomic_DNA"/>
</dbReference>
<dbReference type="VEuPathDB" id="FungiDB:ASPBRDRAFT_661095"/>
<sequence>MAAIEYPSTASVPRRHHEAIMEAPRPSYAEKRADAEERTRAQTELEHIVRLYNLGKPIFPRSLLKDLHEQIGQGKEEVIIPDIDDKPQTYSLRAHELCTDFPIINYSSIQRLIHFDPRYPSLLIGSRCPVSIQYTPRPNYPSSTSEEIHSAFEHINTQWLKSETCSNLGRFFVKPRFLPKTITKIVAFGLGTLGKVEFGNLSVRSYAQHAAMLTMASALRKRNNDSEGRQDIQCFAQDPYYDEKDIEFLTSLGITVVNDPQGFLEIDEHTLVFSVCPNIPVRQIVADVRWPAAMIWNSLTSEEEMDGWRRWLPNGEVFLAGPMMTDPDSDRVCEMVRYYNEAQLSDPGDYFGDLTVYARKSSSLDKV</sequence>
<evidence type="ECO:0000313" key="4">
    <source>
        <dbReference type="Proteomes" id="UP000184499"/>
    </source>
</evidence>
<gene>
    <name evidence="3" type="ORF">ASPBRDRAFT_661095</name>
</gene>
<dbReference type="InterPro" id="IPR012942">
    <property type="entry name" value="SRR1-like"/>
</dbReference>
<evidence type="ECO:0000313" key="3">
    <source>
        <dbReference type="EMBL" id="OJJ67740.1"/>
    </source>
</evidence>
<dbReference type="PANTHER" id="PTHR42080">
    <property type="entry name" value="SRR1 DOMAIN-CONTAINING PROTEIN"/>
    <property type="match status" value="1"/>
</dbReference>
<dbReference type="AlphaFoldDB" id="A0A1L9U7S9"/>
<feature type="domain" description="SRR1-like" evidence="2">
    <location>
        <begin position="180"/>
        <end position="305"/>
    </location>
</feature>
<name>A0A1L9U7S9_ASPBC</name>
<dbReference type="RefSeq" id="XP_067474989.1">
    <property type="nucleotide sequence ID" value="XM_067628662.1"/>
</dbReference>
<dbReference type="OMA" id="IVADVQW"/>
<protein>
    <recommendedName>
        <fullName evidence="2">SRR1-like domain-containing protein</fullName>
    </recommendedName>
</protein>
<dbReference type="GeneID" id="93581150"/>
<proteinExistence type="predicted"/>